<sequence>MSIHKTMYLPIYMHFMQIKDGQCLLEVLSSMIDNLKENGLEIKEILADTVYSSKNDRYAYPQKKPQLVMGPARE</sequence>
<evidence type="ECO:0008006" key="3">
    <source>
        <dbReference type="Google" id="ProtNLM"/>
    </source>
</evidence>
<organism evidence="1 2">
    <name type="scientific">Pedobacter panaciterrae</name>
    <dbReference type="NCBI Taxonomy" id="363849"/>
    <lineage>
        <taxon>Bacteria</taxon>
        <taxon>Pseudomonadati</taxon>
        <taxon>Bacteroidota</taxon>
        <taxon>Sphingobacteriia</taxon>
        <taxon>Sphingobacteriales</taxon>
        <taxon>Sphingobacteriaceae</taxon>
        <taxon>Pedobacter</taxon>
    </lineage>
</organism>
<protein>
    <recommendedName>
        <fullName evidence="3">DDE family transposase</fullName>
    </recommendedName>
</protein>
<gene>
    <name evidence="1" type="ORF">WAE58_20760</name>
</gene>
<proteinExistence type="predicted"/>
<accession>A0ABU8NRK3</accession>
<evidence type="ECO:0000313" key="1">
    <source>
        <dbReference type="EMBL" id="MEJ2904889.1"/>
    </source>
</evidence>
<name>A0ABU8NRK3_9SPHI</name>
<dbReference type="EMBL" id="JBBEUB010000008">
    <property type="protein sequence ID" value="MEJ2904889.1"/>
    <property type="molecule type" value="Genomic_DNA"/>
</dbReference>
<dbReference type="Proteomes" id="UP001378956">
    <property type="component" value="Unassembled WGS sequence"/>
</dbReference>
<evidence type="ECO:0000313" key="2">
    <source>
        <dbReference type="Proteomes" id="UP001378956"/>
    </source>
</evidence>
<dbReference type="RefSeq" id="WP_288882670.1">
    <property type="nucleotide sequence ID" value="NZ_CBFGNQ010000008.1"/>
</dbReference>
<keyword evidence="2" id="KW-1185">Reference proteome</keyword>
<comment type="caution">
    <text evidence="1">The sequence shown here is derived from an EMBL/GenBank/DDBJ whole genome shotgun (WGS) entry which is preliminary data.</text>
</comment>
<reference evidence="1 2" key="1">
    <citation type="submission" date="2024-03" db="EMBL/GenBank/DDBJ databases">
        <title>Sequence of Lycoming College Course Isolates.</title>
        <authorList>
            <person name="Plotts O."/>
            <person name="Newman J."/>
        </authorList>
    </citation>
    <scope>NUCLEOTIDE SEQUENCE [LARGE SCALE GENOMIC DNA]</scope>
    <source>
        <strain evidence="1 2">CJB-3</strain>
    </source>
</reference>